<reference evidence="1 2" key="1">
    <citation type="journal article" date="2022" name="New Phytol.">
        <title>Ecological generalism drives hyperdiversity of secondary metabolite gene clusters in xylarialean endophytes.</title>
        <authorList>
            <person name="Franco M.E.E."/>
            <person name="Wisecaver J.H."/>
            <person name="Arnold A.E."/>
            <person name="Ju Y.M."/>
            <person name="Slot J.C."/>
            <person name="Ahrendt S."/>
            <person name="Moore L.P."/>
            <person name="Eastman K.E."/>
            <person name="Scott K."/>
            <person name="Konkel Z."/>
            <person name="Mondo S.J."/>
            <person name="Kuo A."/>
            <person name="Hayes R.D."/>
            <person name="Haridas S."/>
            <person name="Andreopoulos B."/>
            <person name="Riley R."/>
            <person name="LaButti K."/>
            <person name="Pangilinan J."/>
            <person name="Lipzen A."/>
            <person name="Amirebrahimi M."/>
            <person name="Yan J."/>
            <person name="Adam C."/>
            <person name="Keymanesh K."/>
            <person name="Ng V."/>
            <person name="Louie K."/>
            <person name="Northen T."/>
            <person name="Drula E."/>
            <person name="Henrissat B."/>
            <person name="Hsieh H.M."/>
            <person name="Youens-Clark K."/>
            <person name="Lutzoni F."/>
            <person name="Miadlikowska J."/>
            <person name="Eastwood D.C."/>
            <person name="Hamelin R.C."/>
            <person name="Grigoriev I.V."/>
            <person name="U'Ren J.M."/>
        </authorList>
    </citation>
    <scope>NUCLEOTIDE SEQUENCE [LARGE SCALE GENOMIC DNA]</scope>
    <source>
        <strain evidence="1 2">CBS 119005</strain>
    </source>
</reference>
<sequence length="447" mass="50863">MDRIPPEILLHIFEFLDGTAPSQARLHDQPRDDMLNAEDQLSLGLKPVSLVCKVWRVLVLPSLFRHILWKPKMSSLRAFTLNPIPLLRFLEDNKLDRTVTTFTLVVDFVDKEADARHITPEIRTVDLEWLWDQLFSVIDPLRFTIIAPPTTLAAFMSRMLFLDDAWSFSIPYHILSLARPTRGSLRGKSSGYHIETHLSDLHVSTPEHSHARAYQSSTAAASSSSTSSSNRYRKPPACPLFTVRPWTSLLLNEGSSIRVYRTYEFFLRRPPSMLGALLGCEEYPNDTLLIPPTITDFNYIAIFPLSSHVETLLRHLPKLNRLFLQLTPSPGNPILQDEEEMKHIDPADLWMERNTAYSSLMRELTLDTDHPGNWATLRIFESGDAADKEAWQMAVRVMERSDVDNWKVEREGVFVKVDEDGNTPGVEQDVDGHTGATISHEGQLLGR</sequence>
<protein>
    <submittedName>
        <fullName evidence="1">Uncharacterized protein</fullName>
    </submittedName>
</protein>
<keyword evidence="2" id="KW-1185">Reference proteome</keyword>
<dbReference type="Proteomes" id="UP001497700">
    <property type="component" value="Unassembled WGS sequence"/>
</dbReference>
<organism evidence="1 2">
    <name type="scientific">Hypoxylon rubiginosum</name>
    <dbReference type="NCBI Taxonomy" id="110542"/>
    <lineage>
        <taxon>Eukaryota</taxon>
        <taxon>Fungi</taxon>
        <taxon>Dikarya</taxon>
        <taxon>Ascomycota</taxon>
        <taxon>Pezizomycotina</taxon>
        <taxon>Sordariomycetes</taxon>
        <taxon>Xylariomycetidae</taxon>
        <taxon>Xylariales</taxon>
        <taxon>Hypoxylaceae</taxon>
        <taxon>Hypoxylon</taxon>
    </lineage>
</organism>
<name>A0ACB9YT69_9PEZI</name>
<dbReference type="EMBL" id="MU393522">
    <property type="protein sequence ID" value="KAI4862630.1"/>
    <property type="molecule type" value="Genomic_DNA"/>
</dbReference>
<evidence type="ECO:0000313" key="1">
    <source>
        <dbReference type="EMBL" id="KAI4862630.1"/>
    </source>
</evidence>
<evidence type="ECO:0000313" key="2">
    <source>
        <dbReference type="Proteomes" id="UP001497700"/>
    </source>
</evidence>
<proteinExistence type="predicted"/>
<comment type="caution">
    <text evidence="1">The sequence shown here is derived from an EMBL/GenBank/DDBJ whole genome shotgun (WGS) entry which is preliminary data.</text>
</comment>
<accession>A0ACB9YT69</accession>
<gene>
    <name evidence="1" type="ORF">F4820DRAFT_430093</name>
</gene>